<evidence type="ECO:0000313" key="2">
    <source>
        <dbReference type="EMBL" id="SZE99295.1"/>
    </source>
</evidence>
<feature type="region of interest" description="Disordered" evidence="1">
    <location>
        <begin position="305"/>
        <end position="345"/>
    </location>
</feature>
<dbReference type="GO" id="GO:0019901">
    <property type="term" value="F:protein kinase binding"/>
    <property type="evidence" value="ECO:0007669"/>
    <property type="project" value="InterPro"/>
</dbReference>
<gene>
    <name evidence="2" type="ORF">BLGHR1_10046</name>
</gene>
<feature type="region of interest" description="Disordered" evidence="1">
    <location>
        <begin position="222"/>
        <end position="243"/>
    </location>
</feature>
<dbReference type="GO" id="GO:0005634">
    <property type="term" value="C:nucleus"/>
    <property type="evidence" value="ECO:0007669"/>
    <property type="project" value="TreeGrafter"/>
</dbReference>
<dbReference type="CDD" id="cd20558">
    <property type="entry name" value="CYCLIN_ScPCL7-like"/>
    <property type="match status" value="1"/>
</dbReference>
<dbReference type="Gene3D" id="1.10.472.10">
    <property type="entry name" value="Cyclin-like"/>
    <property type="match status" value="1"/>
</dbReference>
<sequence length="460" mass="51610">MAAVISDILIDSSRFYPKYTMLASSAQQRSPPKTQYLQLVNSHDVPSSPLPKPTPLPADTPPPSASRILVCSAKDSENDEDAKEYATVHPDTQSLSTRPSFRFMSQENYGVSASYVGRVAQYYMQYTRLKNASSPSLGSTRNIILARPPGSSDDFKRYVGNVVNVRDLEHIQEFAFESFSSRRRTVGQPNTTRYEISSMPITDIIEMVACLLSRIMASNDRQRRRMNDQAARSSGNSQSAYEPSSSVLSFHGKNVPGITIFNYLSRIHKYCPTTYEVFLSLLVYFDRMTERVNIASVYVSERDEVTSENSPNDLEESTLTDDNSTALQHGIDSKPESETRSCTSKSFTRRNVEDSAQSRHFVVDSFNIHRLVIAGVTCASKFFSDVFYTNSRYAKVGGLSLAELNHLELQFLLLNDFRLSVSIEELEIYGTMLVEFYGREVIASRSSTSRNLVTSPKTPS</sequence>
<dbReference type="VEuPathDB" id="FungiDB:BLGHR1_10046"/>
<dbReference type="AlphaFoldDB" id="A0A383UJ28"/>
<dbReference type="GO" id="GO:0016538">
    <property type="term" value="F:cyclin-dependent protein serine/threonine kinase regulator activity"/>
    <property type="evidence" value="ECO:0007669"/>
    <property type="project" value="TreeGrafter"/>
</dbReference>
<organism evidence="2 3">
    <name type="scientific">Blumeria hordei</name>
    <name type="common">Barley powdery mildew</name>
    <name type="synonym">Blumeria graminis f. sp. hordei</name>
    <dbReference type="NCBI Taxonomy" id="2867405"/>
    <lineage>
        <taxon>Eukaryota</taxon>
        <taxon>Fungi</taxon>
        <taxon>Dikarya</taxon>
        <taxon>Ascomycota</taxon>
        <taxon>Pezizomycotina</taxon>
        <taxon>Leotiomycetes</taxon>
        <taxon>Erysiphales</taxon>
        <taxon>Erysiphaceae</taxon>
        <taxon>Blumeria</taxon>
    </lineage>
</organism>
<evidence type="ECO:0000313" key="3">
    <source>
        <dbReference type="Proteomes" id="UP000275772"/>
    </source>
</evidence>
<reference evidence="2 3" key="1">
    <citation type="submission" date="2017-11" db="EMBL/GenBank/DDBJ databases">
        <authorList>
            <person name="Kracher B."/>
        </authorList>
    </citation>
    <scope>NUCLEOTIDE SEQUENCE [LARGE SCALE GENOMIC DNA]</scope>
    <source>
        <strain evidence="2 3">RACE1</strain>
    </source>
</reference>
<dbReference type="EMBL" id="UNSH01000001">
    <property type="protein sequence ID" value="SZE99295.1"/>
    <property type="molecule type" value="Genomic_DNA"/>
</dbReference>
<dbReference type="GO" id="GO:0000307">
    <property type="term" value="C:cyclin-dependent protein kinase holoenzyme complex"/>
    <property type="evidence" value="ECO:0007669"/>
    <property type="project" value="TreeGrafter"/>
</dbReference>
<dbReference type="PANTHER" id="PTHR15615:SF94">
    <property type="entry name" value="PHO85 CYCLIN-6-RELATED"/>
    <property type="match status" value="1"/>
</dbReference>
<feature type="compositionally biased region" description="Polar residues" evidence="1">
    <location>
        <begin position="230"/>
        <end position="243"/>
    </location>
</feature>
<name>A0A383UJ28_BLUHO</name>
<proteinExistence type="predicted"/>
<accession>A0A383UJ28</accession>
<evidence type="ECO:0000256" key="1">
    <source>
        <dbReference type="SAM" id="MobiDB-lite"/>
    </source>
</evidence>
<dbReference type="Pfam" id="PF08613">
    <property type="entry name" value="Cyclin"/>
    <property type="match status" value="2"/>
</dbReference>
<feature type="compositionally biased region" description="Pro residues" evidence="1">
    <location>
        <begin position="48"/>
        <end position="64"/>
    </location>
</feature>
<dbReference type="Proteomes" id="UP000275772">
    <property type="component" value="Unassembled WGS sequence"/>
</dbReference>
<feature type="region of interest" description="Disordered" evidence="1">
    <location>
        <begin position="23"/>
        <end position="65"/>
    </location>
</feature>
<dbReference type="PANTHER" id="PTHR15615">
    <property type="match status" value="1"/>
</dbReference>
<protein>
    <submittedName>
        <fullName evidence="2">Uncharacterized protein</fullName>
    </submittedName>
</protein>
<dbReference type="InterPro" id="IPR013922">
    <property type="entry name" value="Cyclin_PHO80-like"/>
</dbReference>
<feature type="compositionally biased region" description="Polar residues" evidence="1">
    <location>
        <begin position="23"/>
        <end position="45"/>
    </location>
</feature>